<organism evidence="7 8">
    <name type="scientific">Anaerohalosphaera lusitana</name>
    <dbReference type="NCBI Taxonomy" id="1936003"/>
    <lineage>
        <taxon>Bacteria</taxon>
        <taxon>Pseudomonadati</taxon>
        <taxon>Planctomycetota</taxon>
        <taxon>Phycisphaerae</taxon>
        <taxon>Sedimentisphaerales</taxon>
        <taxon>Anaerohalosphaeraceae</taxon>
        <taxon>Anaerohalosphaera</taxon>
    </lineage>
</organism>
<dbReference type="STRING" id="1936003.STSP2_01220"/>
<dbReference type="NCBIfam" id="TIGR02989">
    <property type="entry name" value="Sig-70_gvs1"/>
    <property type="match status" value="1"/>
</dbReference>
<accession>A0A1U9NJS5</accession>
<feature type="domain" description="RNA polymerase sigma factor 70 region 4 type 2" evidence="6">
    <location>
        <begin position="113"/>
        <end position="160"/>
    </location>
</feature>
<dbReference type="InterPro" id="IPR014284">
    <property type="entry name" value="RNA_pol_sigma-70_dom"/>
</dbReference>
<dbReference type="InterPro" id="IPR013249">
    <property type="entry name" value="RNA_pol_sigma70_r4_t2"/>
</dbReference>
<dbReference type="Gene3D" id="1.10.1740.10">
    <property type="match status" value="1"/>
</dbReference>
<comment type="similarity">
    <text evidence="1">Belongs to the sigma-70 factor family. ECF subfamily.</text>
</comment>
<dbReference type="InterPro" id="IPR036388">
    <property type="entry name" value="WH-like_DNA-bd_sf"/>
</dbReference>
<dbReference type="GO" id="GO:0016987">
    <property type="term" value="F:sigma factor activity"/>
    <property type="evidence" value="ECO:0007669"/>
    <property type="project" value="UniProtKB-KW"/>
</dbReference>
<dbReference type="PANTHER" id="PTHR43133:SF51">
    <property type="entry name" value="RNA POLYMERASE SIGMA FACTOR"/>
    <property type="match status" value="1"/>
</dbReference>
<dbReference type="AlphaFoldDB" id="A0A1U9NJS5"/>
<dbReference type="EMBL" id="CP019791">
    <property type="protein sequence ID" value="AQT68065.1"/>
    <property type="molecule type" value="Genomic_DNA"/>
</dbReference>
<feature type="domain" description="RNA polymerase sigma-70 region 2" evidence="5">
    <location>
        <begin position="23"/>
        <end position="85"/>
    </location>
</feature>
<keyword evidence="8" id="KW-1185">Reference proteome</keyword>
<keyword evidence="4" id="KW-0804">Transcription</keyword>
<evidence type="ECO:0000256" key="3">
    <source>
        <dbReference type="ARBA" id="ARBA00023082"/>
    </source>
</evidence>
<keyword evidence="3" id="KW-0731">Sigma factor</keyword>
<evidence type="ECO:0000256" key="2">
    <source>
        <dbReference type="ARBA" id="ARBA00023015"/>
    </source>
</evidence>
<dbReference type="RefSeq" id="WP_146660764.1">
    <property type="nucleotide sequence ID" value="NZ_CP019791.1"/>
</dbReference>
<dbReference type="KEGG" id="alus:STSP2_01220"/>
<evidence type="ECO:0000259" key="5">
    <source>
        <dbReference type="Pfam" id="PF04542"/>
    </source>
</evidence>
<keyword evidence="2" id="KW-0805">Transcription regulation</keyword>
<gene>
    <name evidence="7" type="ORF">STSP2_01220</name>
</gene>
<dbReference type="InterPro" id="IPR014331">
    <property type="entry name" value="RNA_pol_sigma70_ECF_RHOBA"/>
</dbReference>
<dbReference type="GO" id="GO:0006352">
    <property type="term" value="P:DNA-templated transcription initiation"/>
    <property type="evidence" value="ECO:0007669"/>
    <property type="project" value="InterPro"/>
</dbReference>
<evidence type="ECO:0000259" key="6">
    <source>
        <dbReference type="Pfam" id="PF08281"/>
    </source>
</evidence>
<dbReference type="Gene3D" id="1.10.10.10">
    <property type="entry name" value="Winged helix-like DNA-binding domain superfamily/Winged helix DNA-binding domain"/>
    <property type="match status" value="1"/>
</dbReference>
<dbReference type="InterPro" id="IPR013324">
    <property type="entry name" value="RNA_pol_sigma_r3/r4-like"/>
</dbReference>
<evidence type="ECO:0000256" key="1">
    <source>
        <dbReference type="ARBA" id="ARBA00010641"/>
    </source>
</evidence>
<dbReference type="InterPro" id="IPR007627">
    <property type="entry name" value="RNA_pol_sigma70_r2"/>
</dbReference>
<reference evidence="8" key="1">
    <citation type="submission" date="2017-02" db="EMBL/GenBank/DDBJ databases">
        <title>Comparative genomics and description of representatives of a novel lineage of planctomycetes thriving in anoxic sediments.</title>
        <authorList>
            <person name="Spring S."/>
            <person name="Bunk B."/>
            <person name="Sproer C."/>
        </authorList>
    </citation>
    <scope>NUCLEOTIDE SEQUENCE [LARGE SCALE GENOMIC DNA]</scope>
    <source>
        <strain evidence="8">ST-NAGAB-D1</strain>
    </source>
</reference>
<dbReference type="Proteomes" id="UP000189674">
    <property type="component" value="Chromosome"/>
</dbReference>
<protein>
    <submittedName>
        <fullName evidence="7">RNA polymerase sigma factor</fullName>
    </submittedName>
</protein>
<sequence>MENRFDKSHDVNKLFMGYVLSSQKDIYVYILSLVICKEDADDILQDTLALMWSKFDEFEPGTNFVGWGKTIARYKVMDFLRKNKRSRLHYDSDVLKIIEAKVPESDVFSDRKDAMQNCLKKLPDKDIDVLKMRYSHGMTFKQMALKFGISKQSAYRKVSRIHALLVKCINQVLSSGPSYGS</sequence>
<dbReference type="InterPro" id="IPR013325">
    <property type="entry name" value="RNA_pol_sigma_r2"/>
</dbReference>
<dbReference type="OrthoDB" id="6383365at2"/>
<dbReference type="NCBIfam" id="TIGR02937">
    <property type="entry name" value="sigma70-ECF"/>
    <property type="match status" value="1"/>
</dbReference>
<dbReference type="SUPFAM" id="SSF88659">
    <property type="entry name" value="Sigma3 and sigma4 domains of RNA polymerase sigma factors"/>
    <property type="match status" value="1"/>
</dbReference>
<dbReference type="GO" id="GO:0003677">
    <property type="term" value="F:DNA binding"/>
    <property type="evidence" value="ECO:0007669"/>
    <property type="project" value="InterPro"/>
</dbReference>
<dbReference type="PANTHER" id="PTHR43133">
    <property type="entry name" value="RNA POLYMERASE ECF-TYPE SIGMA FACTO"/>
    <property type="match status" value="1"/>
</dbReference>
<dbReference type="InterPro" id="IPR039425">
    <property type="entry name" value="RNA_pol_sigma-70-like"/>
</dbReference>
<proteinExistence type="inferred from homology"/>
<dbReference type="Pfam" id="PF04542">
    <property type="entry name" value="Sigma70_r2"/>
    <property type="match status" value="1"/>
</dbReference>
<evidence type="ECO:0000313" key="8">
    <source>
        <dbReference type="Proteomes" id="UP000189674"/>
    </source>
</evidence>
<name>A0A1U9NJS5_9BACT</name>
<evidence type="ECO:0000313" key="7">
    <source>
        <dbReference type="EMBL" id="AQT68065.1"/>
    </source>
</evidence>
<evidence type="ECO:0000256" key="4">
    <source>
        <dbReference type="ARBA" id="ARBA00023163"/>
    </source>
</evidence>
<dbReference type="Pfam" id="PF08281">
    <property type="entry name" value="Sigma70_r4_2"/>
    <property type="match status" value="1"/>
</dbReference>
<dbReference type="SUPFAM" id="SSF88946">
    <property type="entry name" value="Sigma2 domain of RNA polymerase sigma factors"/>
    <property type="match status" value="1"/>
</dbReference>